<dbReference type="EMBL" id="DS623626">
    <property type="protein sequence ID" value="EEC00868.1"/>
    <property type="molecule type" value="Genomic_DNA"/>
</dbReference>
<gene>
    <name evidence="1" type="ORF">IscW_ISCW000401</name>
</gene>
<dbReference type="OrthoDB" id="421226at2759"/>
<feature type="non-terminal residue" evidence="1">
    <location>
        <position position="57"/>
    </location>
</feature>
<sequence>RCLLTKARRRANVIAETYCHMLSLSDDDFHQALDGRPLMKKAMEELVREQQSKQSVA</sequence>
<accession>B7P2P6</accession>
<protein>
    <submittedName>
        <fullName evidence="1">Ion channel BCNG-4, putative</fullName>
    </submittedName>
</protein>
<dbReference type="InterPro" id="IPR014710">
    <property type="entry name" value="RmlC-like_jellyroll"/>
</dbReference>
<dbReference type="InterPro" id="IPR018490">
    <property type="entry name" value="cNMP-bd_dom_sf"/>
</dbReference>
<dbReference type="AlphaFoldDB" id="B7P2P6"/>
<name>B7P2P6_IXOSC</name>
<dbReference type="VEuPathDB" id="VectorBase:ISCP_029344"/>
<proteinExistence type="predicted"/>
<reference evidence="1" key="1">
    <citation type="submission" date="2008-03" db="EMBL/GenBank/DDBJ databases">
        <title>Annotation of Ixodes scapularis.</title>
        <authorList>
            <consortium name="Ixodes scapularis Genome Project Consortium"/>
            <person name="Caler E."/>
            <person name="Hannick L.I."/>
            <person name="Bidwell S."/>
            <person name="Joardar V."/>
            <person name="Thiagarajan M."/>
            <person name="Amedeo P."/>
            <person name="Galinsky K.J."/>
            <person name="Schobel S."/>
            <person name="Inman J."/>
            <person name="Hostetler J."/>
            <person name="Miller J."/>
            <person name="Hammond M."/>
            <person name="Megy K."/>
            <person name="Lawson D."/>
            <person name="Kodira C."/>
            <person name="Sutton G."/>
            <person name="Meyer J."/>
            <person name="Hill C.A."/>
            <person name="Birren B."/>
            <person name="Nene V."/>
            <person name="Collins F."/>
            <person name="Alarcon-Chaidez F."/>
            <person name="Wikel S."/>
            <person name="Strausberg R."/>
        </authorList>
    </citation>
    <scope>NUCLEOTIDE SEQUENCE [LARGE SCALE GENOMIC DNA]</scope>
    <source>
        <strain evidence="1">Wikel colony</strain>
    </source>
</reference>
<dbReference type="SUPFAM" id="SSF51206">
    <property type="entry name" value="cAMP-binding domain-like"/>
    <property type="match status" value="1"/>
</dbReference>
<dbReference type="VEuPathDB" id="VectorBase:ISCW000401"/>
<dbReference type="HOGENOM" id="CLU_1187553_0_0_1"/>
<dbReference type="PaxDb" id="6945-B7P2P6"/>
<feature type="non-terminal residue" evidence="1">
    <location>
        <position position="1"/>
    </location>
</feature>
<organism>
    <name type="scientific">Ixodes scapularis</name>
    <name type="common">Black-legged tick</name>
    <name type="synonym">Deer tick</name>
    <dbReference type="NCBI Taxonomy" id="6945"/>
    <lineage>
        <taxon>Eukaryota</taxon>
        <taxon>Metazoa</taxon>
        <taxon>Ecdysozoa</taxon>
        <taxon>Arthropoda</taxon>
        <taxon>Chelicerata</taxon>
        <taxon>Arachnida</taxon>
        <taxon>Acari</taxon>
        <taxon>Parasitiformes</taxon>
        <taxon>Ixodida</taxon>
        <taxon>Ixodoidea</taxon>
        <taxon>Ixodidae</taxon>
        <taxon>Ixodinae</taxon>
        <taxon>Ixodes</taxon>
    </lineage>
</organism>
<dbReference type="Gene3D" id="2.60.120.10">
    <property type="entry name" value="Jelly Rolls"/>
    <property type="match status" value="1"/>
</dbReference>
<evidence type="ECO:0000313" key="1">
    <source>
        <dbReference type="EMBL" id="EEC00868.1"/>
    </source>
</evidence>